<feature type="domain" description="ABC transmembrane type-1" evidence="9">
    <location>
        <begin position="63"/>
        <end position="216"/>
    </location>
</feature>
<evidence type="ECO:0000256" key="3">
    <source>
        <dbReference type="ARBA" id="ARBA00022475"/>
    </source>
</evidence>
<dbReference type="EMBL" id="CP072788">
    <property type="protein sequence ID" value="QTR02891.1"/>
    <property type="molecule type" value="Genomic_DNA"/>
</dbReference>
<dbReference type="AlphaFoldDB" id="A0A8T8HWX7"/>
<evidence type="ECO:0000313" key="11">
    <source>
        <dbReference type="Proteomes" id="UP000671828"/>
    </source>
</evidence>
<dbReference type="PANTHER" id="PTHR30043:SF1">
    <property type="entry name" value="ABC TRANSPORT SYSTEM PERMEASE PROTEIN P69"/>
    <property type="match status" value="1"/>
</dbReference>
<dbReference type="Proteomes" id="UP000671828">
    <property type="component" value="Chromosome"/>
</dbReference>
<feature type="transmembrane region" description="Helical" evidence="8">
    <location>
        <begin position="166"/>
        <end position="186"/>
    </location>
</feature>
<keyword evidence="6 8" id="KW-0472">Membrane</keyword>
<keyword evidence="4 8" id="KW-0812">Transmembrane</keyword>
<keyword evidence="3" id="KW-1003">Cell membrane</keyword>
<keyword evidence="5 8" id="KW-1133">Transmembrane helix</keyword>
<evidence type="ECO:0000313" key="10">
    <source>
        <dbReference type="EMBL" id="QTR02891.1"/>
    </source>
</evidence>
<reference evidence="10" key="1">
    <citation type="submission" date="2021-04" db="EMBL/GenBank/DDBJ databases">
        <title>Saccharothrix algeriensis WGS.</title>
        <authorList>
            <person name="Stuskova K."/>
            <person name="Hakalova E."/>
            <person name="Tebbal A.B."/>
            <person name="Eichmeier A."/>
        </authorList>
    </citation>
    <scope>NUCLEOTIDE SEQUENCE</scope>
    <source>
        <strain evidence="10">NRRL B-24137</strain>
    </source>
</reference>
<dbReference type="InterPro" id="IPR035906">
    <property type="entry name" value="MetI-like_sf"/>
</dbReference>
<dbReference type="InterPro" id="IPR000515">
    <property type="entry name" value="MetI-like"/>
</dbReference>
<gene>
    <name evidence="10" type="ORF">J7S33_28405</name>
</gene>
<evidence type="ECO:0000256" key="7">
    <source>
        <dbReference type="SAM" id="MobiDB-lite"/>
    </source>
</evidence>
<feature type="region of interest" description="Disordered" evidence="7">
    <location>
        <begin position="22"/>
        <end position="44"/>
    </location>
</feature>
<dbReference type="Pfam" id="PF00528">
    <property type="entry name" value="BPD_transp_1"/>
    <property type="match status" value="1"/>
</dbReference>
<accession>A0A8T8HWX7</accession>
<evidence type="ECO:0000256" key="6">
    <source>
        <dbReference type="ARBA" id="ARBA00023136"/>
    </source>
</evidence>
<dbReference type="PANTHER" id="PTHR30043">
    <property type="entry name" value="PHOSPHONATES TRANSPORT SYSTEM PERMEASE PROTEIN"/>
    <property type="match status" value="1"/>
</dbReference>
<evidence type="ECO:0000256" key="8">
    <source>
        <dbReference type="SAM" id="Phobius"/>
    </source>
</evidence>
<evidence type="ECO:0000256" key="5">
    <source>
        <dbReference type="ARBA" id="ARBA00022989"/>
    </source>
</evidence>
<proteinExistence type="predicted"/>
<feature type="transmembrane region" description="Helical" evidence="8">
    <location>
        <begin position="192"/>
        <end position="209"/>
    </location>
</feature>
<evidence type="ECO:0000256" key="2">
    <source>
        <dbReference type="ARBA" id="ARBA00022448"/>
    </source>
</evidence>
<protein>
    <submittedName>
        <fullName evidence="10">ABC transporter permease subunit</fullName>
    </submittedName>
</protein>
<feature type="non-terminal residue" evidence="10">
    <location>
        <position position="1"/>
    </location>
</feature>
<dbReference type="GO" id="GO:0055085">
    <property type="term" value="P:transmembrane transport"/>
    <property type="evidence" value="ECO:0007669"/>
    <property type="project" value="InterPro"/>
</dbReference>
<evidence type="ECO:0000256" key="4">
    <source>
        <dbReference type="ARBA" id="ARBA00022692"/>
    </source>
</evidence>
<dbReference type="Gene3D" id="1.10.3720.10">
    <property type="entry name" value="MetI-like"/>
    <property type="match status" value="1"/>
</dbReference>
<evidence type="ECO:0000259" key="9">
    <source>
        <dbReference type="Pfam" id="PF00528"/>
    </source>
</evidence>
<dbReference type="GO" id="GO:0005886">
    <property type="term" value="C:plasma membrane"/>
    <property type="evidence" value="ECO:0007669"/>
    <property type="project" value="UniProtKB-SubCell"/>
</dbReference>
<comment type="subcellular location">
    <subcellularLocation>
        <location evidence="1">Cell membrane</location>
        <topology evidence="1">Multi-pass membrane protein</topology>
    </subcellularLocation>
</comment>
<sequence>ATPGRSWPGCSRRGPTGNCCGRSAPPWSRRCRSRSRPSSSAPPWGWPSPCRWRATSARPRGSRSVARWTATVFRSVPELLWALVFVAAVGLGPAAGVYAISLHAAGLLAKLVSEQLEAVDAAPVEAVRLTGATKLATAVLAIVPQARNNIASLVLYQWECNIRGSAIIGFVGAGGIGQALGISMRLFRYEELATLMIALLVLVLSVDRISRFLRGRMGAATR</sequence>
<dbReference type="SUPFAM" id="SSF161098">
    <property type="entry name" value="MetI-like"/>
    <property type="match status" value="1"/>
</dbReference>
<feature type="transmembrane region" description="Helical" evidence="8">
    <location>
        <begin position="79"/>
        <end position="100"/>
    </location>
</feature>
<keyword evidence="2" id="KW-0813">Transport</keyword>
<dbReference type="CDD" id="cd06261">
    <property type="entry name" value="TM_PBP2"/>
    <property type="match status" value="1"/>
</dbReference>
<organism evidence="10 11">
    <name type="scientific">Saccharothrix algeriensis</name>
    <dbReference type="NCBI Taxonomy" id="173560"/>
    <lineage>
        <taxon>Bacteria</taxon>
        <taxon>Bacillati</taxon>
        <taxon>Actinomycetota</taxon>
        <taxon>Actinomycetes</taxon>
        <taxon>Pseudonocardiales</taxon>
        <taxon>Pseudonocardiaceae</taxon>
        <taxon>Saccharothrix</taxon>
    </lineage>
</organism>
<name>A0A8T8HWX7_9PSEU</name>
<evidence type="ECO:0000256" key="1">
    <source>
        <dbReference type="ARBA" id="ARBA00004651"/>
    </source>
</evidence>